<dbReference type="STRING" id="101127.A0A1X2G5M4"/>
<dbReference type="AlphaFoldDB" id="A0A1X2G5M4"/>
<dbReference type="PANTHER" id="PTHR11102">
    <property type="entry name" value="SEL-1-LIKE PROTEIN"/>
    <property type="match status" value="1"/>
</dbReference>
<dbReference type="InterPro" id="IPR011990">
    <property type="entry name" value="TPR-like_helical_dom_sf"/>
</dbReference>
<dbReference type="Proteomes" id="UP000242146">
    <property type="component" value="Unassembled WGS sequence"/>
</dbReference>
<evidence type="ECO:0000256" key="1">
    <source>
        <dbReference type="ARBA" id="ARBA00038101"/>
    </source>
</evidence>
<evidence type="ECO:0000259" key="4">
    <source>
        <dbReference type="PROSITE" id="PS51203"/>
    </source>
</evidence>
<name>A0A1X2G5M4_9FUNG</name>
<accession>A0A1X2G5M4</accession>
<dbReference type="InterPro" id="IPR006597">
    <property type="entry name" value="Sel1-like"/>
</dbReference>
<dbReference type="Pfam" id="PF08238">
    <property type="entry name" value="Sel1"/>
    <property type="match status" value="5"/>
</dbReference>
<comment type="similarity">
    <text evidence="1">Belongs to the sel-1 family.</text>
</comment>
<dbReference type="Pfam" id="PF04969">
    <property type="entry name" value="CS"/>
    <property type="match status" value="1"/>
</dbReference>
<feature type="domain" description="CS" evidence="4">
    <location>
        <begin position="8"/>
        <end position="109"/>
    </location>
</feature>
<feature type="compositionally biased region" description="Basic residues" evidence="2">
    <location>
        <begin position="517"/>
        <end position="530"/>
    </location>
</feature>
<dbReference type="PROSITE" id="PS51203">
    <property type="entry name" value="CS"/>
    <property type="match status" value="1"/>
</dbReference>
<reference evidence="5 6" key="1">
    <citation type="submission" date="2016-07" db="EMBL/GenBank/DDBJ databases">
        <title>Pervasive Adenine N6-methylation of Active Genes in Fungi.</title>
        <authorList>
            <consortium name="DOE Joint Genome Institute"/>
            <person name="Mondo S.J."/>
            <person name="Dannebaum R.O."/>
            <person name="Kuo R.C."/>
            <person name="Labutti K."/>
            <person name="Haridas S."/>
            <person name="Kuo A."/>
            <person name="Salamov A."/>
            <person name="Ahrendt S.R."/>
            <person name="Lipzen A."/>
            <person name="Sullivan W."/>
            <person name="Andreopoulos W.B."/>
            <person name="Clum A."/>
            <person name="Lindquist E."/>
            <person name="Daum C."/>
            <person name="Ramamoorthy G.K."/>
            <person name="Gryganskyi A."/>
            <person name="Culley D."/>
            <person name="Magnuson J.K."/>
            <person name="James T.Y."/>
            <person name="O'Malley M.A."/>
            <person name="Stajich J.E."/>
            <person name="Spatafora J.W."/>
            <person name="Visel A."/>
            <person name="Grigoriev I.V."/>
        </authorList>
    </citation>
    <scope>NUCLEOTIDE SEQUENCE [LARGE SCALE GENOMIC DNA]</scope>
    <source>
        <strain evidence="5 6">NRRL 3301</strain>
    </source>
</reference>
<dbReference type="EMBL" id="MCGT01000041">
    <property type="protein sequence ID" value="ORX45689.1"/>
    <property type="molecule type" value="Genomic_DNA"/>
</dbReference>
<evidence type="ECO:0000313" key="6">
    <source>
        <dbReference type="Proteomes" id="UP000242146"/>
    </source>
</evidence>
<dbReference type="PANTHER" id="PTHR11102:SF160">
    <property type="entry name" value="ERAD-ASSOCIATED E3 UBIQUITIN-PROTEIN LIGASE COMPONENT HRD3"/>
    <property type="match status" value="1"/>
</dbReference>
<dbReference type="InterPro" id="IPR007052">
    <property type="entry name" value="CS_dom"/>
</dbReference>
<evidence type="ECO:0000313" key="5">
    <source>
        <dbReference type="EMBL" id="ORX45689.1"/>
    </source>
</evidence>
<protein>
    <submittedName>
        <fullName evidence="5">HCP-like protein</fullName>
    </submittedName>
</protein>
<evidence type="ECO:0000256" key="2">
    <source>
        <dbReference type="SAM" id="MobiDB-lite"/>
    </source>
</evidence>
<dbReference type="Gene3D" id="2.60.40.790">
    <property type="match status" value="1"/>
</dbReference>
<comment type="caution">
    <text evidence="5">The sequence shown here is derived from an EMBL/GenBank/DDBJ whole genome shotgun (WGS) entry which is preliminary data.</text>
</comment>
<organism evidence="5 6">
    <name type="scientific">Hesseltinella vesiculosa</name>
    <dbReference type="NCBI Taxonomy" id="101127"/>
    <lineage>
        <taxon>Eukaryota</taxon>
        <taxon>Fungi</taxon>
        <taxon>Fungi incertae sedis</taxon>
        <taxon>Mucoromycota</taxon>
        <taxon>Mucoromycotina</taxon>
        <taxon>Mucoromycetes</taxon>
        <taxon>Mucorales</taxon>
        <taxon>Cunninghamellaceae</taxon>
        <taxon>Hesseltinella</taxon>
    </lineage>
</organism>
<dbReference type="InterPro" id="IPR008978">
    <property type="entry name" value="HSP20-like_chaperone"/>
</dbReference>
<feature type="region of interest" description="Disordered" evidence="2">
    <location>
        <begin position="144"/>
        <end position="201"/>
    </location>
</feature>
<proteinExistence type="inferred from homology"/>
<keyword evidence="6" id="KW-1185">Reference proteome</keyword>
<sequence length="568" mass="62748">MADSDEQLQVNTYIWSQSNDQVTISFLVPESARPRDLDIKIESQYVKAGLKDREPVFKAKLFAPINHFDSMWQLEKNSASPFSSLTASPSLSIASSYAFMSPSHSPNSSMILPAPVLDSGSLDASSSAQMADLLLQTAALGTNQYSESTTPPSSSDVPDEMLSSPSSPVMVMSPTSSVAVTPPQLPSGSSSHHQHSHHQPSTKYRILTIHLEKVEDGLEWAIPVASGWKSEMELDMTSAYHLASWHESRMGNFQRALDYYLHAAERGHTASMIKVAALYEADEEIAPNATKYVEKDSKKAFEWYKRAADLPMPAMQGSGPDALACYVVGTLYGSGSPEAGVEKNYEQALHYYNRCMLITAPYIDFNFGLLDQEHIPKSQLRNHAPQTRNERYFSSSAFQTGLVYLYGSKAEGETVASVTDVDVNAPLAIRYWREAAVLGHAQSCFNIGIVLANGLGVDQDLWNAGKWFGRAIKLDNTQRLTPPEGVPVISDWDASRSDQIDTLTSNSPLSEADRTNNKKKQRRKKRRSKKQNKDDDLLVWAMILGSVTAVAGVAWYWYHRTSATKSST</sequence>
<keyword evidence="3" id="KW-0472">Membrane</keyword>
<feature type="compositionally biased region" description="Low complexity" evidence="2">
    <location>
        <begin position="163"/>
        <end position="191"/>
    </location>
</feature>
<feature type="compositionally biased region" description="Low complexity" evidence="2">
    <location>
        <begin position="146"/>
        <end position="156"/>
    </location>
</feature>
<feature type="region of interest" description="Disordered" evidence="2">
    <location>
        <begin position="501"/>
        <end position="531"/>
    </location>
</feature>
<dbReference type="OrthoDB" id="2254916at2759"/>
<gene>
    <name evidence="5" type="ORF">DM01DRAFT_1386491</name>
</gene>
<dbReference type="InterPro" id="IPR050767">
    <property type="entry name" value="Sel1_AlgK"/>
</dbReference>
<dbReference type="SUPFAM" id="SSF49764">
    <property type="entry name" value="HSP20-like chaperones"/>
    <property type="match status" value="1"/>
</dbReference>
<feature type="transmembrane region" description="Helical" evidence="3">
    <location>
        <begin position="537"/>
        <end position="558"/>
    </location>
</feature>
<dbReference type="Gene3D" id="1.25.40.10">
    <property type="entry name" value="Tetratricopeptide repeat domain"/>
    <property type="match status" value="2"/>
</dbReference>
<keyword evidence="3" id="KW-1133">Transmembrane helix</keyword>
<dbReference type="SMART" id="SM00671">
    <property type="entry name" value="SEL1"/>
    <property type="match status" value="5"/>
</dbReference>
<dbReference type="CDD" id="cd06467">
    <property type="entry name" value="p23_NUDC_like"/>
    <property type="match status" value="1"/>
</dbReference>
<keyword evidence="3" id="KW-0812">Transmembrane</keyword>
<evidence type="ECO:0000256" key="3">
    <source>
        <dbReference type="SAM" id="Phobius"/>
    </source>
</evidence>
<dbReference type="SUPFAM" id="SSF81901">
    <property type="entry name" value="HCP-like"/>
    <property type="match status" value="2"/>
</dbReference>